<dbReference type="RefSeq" id="WP_188597252.1">
    <property type="nucleotide sequence ID" value="NZ_BMJW01000001.1"/>
</dbReference>
<dbReference type="EMBL" id="BMJW01000001">
    <property type="protein sequence ID" value="GGG88062.1"/>
    <property type="molecule type" value="Genomic_DNA"/>
</dbReference>
<dbReference type="InterPro" id="IPR006145">
    <property type="entry name" value="PsdUridine_synth_RsuA/RluA"/>
</dbReference>
<proteinExistence type="predicted"/>
<keyword evidence="3" id="KW-1185">Reference proteome</keyword>
<dbReference type="Gene3D" id="3.30.2350.10">
    <property type="entry name" value="Pseudouridine synthase"/>
    <property type="match status" value="1"/>
</dbReference>
<organism evidence="2 3">
    <name type="scientific">Polaribacter pacificus</name>
    <dbReference type="NCBI Taxonomy" id="1775173"/>
    <lineage>
        <taxon>Bacteria</taxon>
        <taxon>Pseudomonadati</taxon>
        <taxon>Bacteroidota</taxon>
        <taxon>Flavobacteriia</taxon>
        <taxon>Flavobacteriales</taxon>
        <taxon>Flavobacteriaceae</taxon>
    </lineage>
</organism>
<evidence type="ECO:0000313" key="2">
    <source>
        <dbReference type="EMBL" id="GGG88062.1"/>
    </source>
</evidence>
<evidence type="ECO:0000259" key="1">
    <source>
        <dbReference type="Pfam" id="PF00849"/>
    </source>
</evidence>
<dbReference type="GO" id="GO:0003723">
    <property type="term" value="F:RNA binding"/>
    <property type="evidence" value="ECO:0007669"/>
    <property type="project" value="InterPro"/>
</dbReference>
<comment type="caution">
    <text evidence="2">The sequence shown here is derived from an EMBL/GenBank/DDBJ whole genome shotgun (WGS) entry which is preliminary data.</text>
</comment>
<dbReference type="GO" id="GO:0006396">
    <property type="term" value="P:RNA processing"/>
    <property type="evidence" value="ECO:0007669"/>
    <property type="project" value="UniProtKB-ARBA"/>
</dbReference>
<dbReference type="CDD" id="cd02869">
    <property type="entry name" value="PseudoU_synth_RluA_like"/>
    <property type="match status" value="1"/>
</dbReference>
<dbReference type="Proteomes" id="UP000633278">
    <property type="component" value="Unassembled WGS sequence"/>
</dbReference>
<dbReference type="GO" id="GO:0001522">
    <property type="term" value="P:pseudouridine synthesis"/>
    <property type="evidence" value="ECO:0007669"/>
    <property type="project" value="InterPro"/>
</dbReference>
<dbReference type="PROSITE" id="PS01129">
    <property type="entry name" value="PSI_RLU"/>
    <property type="match status" value="1"/>
</dbReference>
<dbReference type="PANTHER" id="PTHR21600">
    <property type="entry name" value="MITOCHONDRIAL RNA PSEUDOURIDINE SYNTHASE"/>
    <property type="match status" value="1"/>
</dbReference>
<reference evidence="2" key="1">
    <citation type="journal article" date="2014" name="Int. J. Syst. Evol. Microbiol.">
        <title>Complete genome sequence of Corynebacterium casei LMG S-19264T (=DSM 44701T), isolated from a smear-ripened cheese.</title>
        <authorList>
            <consortium name="US DOE Joint Genome Institute (JGI-PGF)"/>
            <person name="Walter F."/>
            <person name="Albersmeier A."/>
            <person name="Kalinowski J."/>
            <person name="Ruckert C."/>
        </authorList>
    </citation>
    <scope>NUCLEOTIDE SEQUENCE</scope>
    <source>
        <strain evidence="2">CGMCC 1.15763</strain>
    </source>
</reference>
<dbReference type="GO" id="GO:0009982">
    <property type="term" value="F:pseudouridine synthase activity"/>
    <property type="evidence" value="ECO:0007669"/>
    <property type="project" value="InterPro"/>
</dbReference>
<name>A0A917HR89_9FLAO</name>
<feature type="domain" description="Pseudouridine synthase RsuA/RluA-like" evidence="1">
    <location>
        <begin position="90"/>
        <end position="229"/>
    </location>
</feature>
<dbReference type="GO" id="GO:0140098">
    <property type="term" value="F:catalytic activity, acting on RNA"/>
    <property type="evidence" value="ECO:0007669"/>
    <property type="project" value="UniProtKB-ARBA"/>
</dbReference>
<protein>
    <recommendedName>
        <fullName evidence="1">Pseudouridine synthase RsuA/RluA-like domain-containing protein</fullName>
    </recommendedName>
</protein>
<dbReference type="Pfam" id="PF00849">
    <property type="entry name" value="PseudoU_synth_2"/>
    <property type="match status" value="1"/>
</dbReference>
<evidence type="ECO:0000313" key="3">
    <source>
        <dbReference type="Proteomes" id="UP000633278"/>
    </source>
</evidence>
<dbReference type="InterPro" id="IPR020103">
    <property type="entry name" value="PsdUridine_synth_cat_dom_sf"/>
</dbReference>
<dbReference type="AlphaFoldDB" id="A0A917HR89"/>
<reference evidence="2" key="2">
    <citation type="submission" date="2020-09" db="EMBL/GenBank/DDBJ databases">
        <authorList>
            <person name="Sun Q."/>
            <person name="Zhou Y."/>
        </authorList>
    </citation>
    <scope>NUCLEOTIDE SEQUENCE</scope>
    <source>
        <strain evidence="2">CGMCC 1.15763</strain>
    </source>
</reference>
<accession>A0A917HR89</accession>
<dbReference type="InterPro" id="IPR006224">
    <property type="entry name" value="PsdUridine_synth_RluA-like_CS"/>
</dbReference>
<dbReference type="InterPro" id="IPR050188">
    <property type="entry name" value="RluA_PseudoU_synthase"/>
</dbReference>
<sequence length="289" mass="32372">MQMIESHIAVTTEKPIRFQEYAVGIFNSIPSKSGIKKAIKKVLIFINDTPATTATYIHGGERIELYSNKTEEAFKRLVLPLEVLHEDHYLAVIYKPSGILVSGNKFVTIANGLPQNLQKSTKADAVKPQPVHRLDYPTSGVLLVGKTSAAIVALSDLFKDKKIKKTYYAVCIGQMQVTGHINEAIDGKNAETHYEVLETVSSKRFGFLNFVKLSPSTGRKHQLRIHLASIRNQILGDQEHGEPRHFLKGKGLYLHAASLDFIHPLTKEPLCIHKEIPKKFKKIFPLQSL</sequence>
<gene>
    <name evidence="2" type="ORF">GCM10011416_00360</name>
</gene>
<dbReference type="SUPFAM" id="SSF55120">
    <property type="entry name" value="Pseudouridine synthase"/>
    <property type="match status" value="1"/>
</dbReference>